<keyword evidence="3" id="KW-1185">Reference proteome</keyword>
<reference evidence="2 3" key="1">
    <citation type="submission" date="2021-03" db="EMBL/GenBank/DDBJ databases">
        <title>Assistant Professor.</title>
        <authorList>
            <person name="Huq M.A."/>
        </authorList>
    </citation>
    <scope>NUCLEOTIDE SEQUENCE [LARGE SCALE GENOMIC DNA]</scope>
    <source>
        <strain evidence="2 3">MAH-29</strain>
    </source>
</reference>
<sequence>MRNELELIATIEKYLNNEMSAEEKAAFEKNMAADPHLQEAVALQQEVMQGINNLHLKQKIQLARKRYYRHRNLTRWGLTGLVIIITIISILYYLRHHHTYKEKHAVVELNEQGQQQWADADKRLIPQVFVINAGNDTIVETKGGLVIQVPANGFLDENKQPVTGKMELIIKEAMDAASIMRAGLSSTFGIQLLESAGMFFVDARKDGKIISINPATGLYIERPTDTLLPGMKLFKGNRLADGRIDWVNPKPLEQDLTPVDINLLNFYPPGYLDSLAKWGYNYRNKKFTDSLYYSFSDLFLYPSYLEEEGEDVDNTPKYKHTPKPCGINPARIKAIWSNKFQNTLLATREFEERLRYIYKTDDNKVLDLYVNNLDKKLSDIDSMVTRLITGTLKQQFLVFAARHDGKVKISSILTQKLRQYYETKTSIFMEAVAKTNREFWNKQMQMDSLINERQVKHQKESQERTSRLFKEELDLNLKNVYHQLGYDTGFTPRIPTNKVYKVAIRETGWYNIDRFVNEETATRTSGNYTDPKTGKTATIKYQPVSFLVNKQEQFDTLFVYLLPDKLSSFMRLTQVNGRYAENLNEQIKYKLVCIACKGGRMFYYLLSGIEPKVYTEIELVEISQNELTRVLNREGSAQQESDVQKELAFFRFYNNDVKRQKRNAELEELRWRMFPIIYHCMDAK</sequence>
<keyword evidence="1" id="KW-0812">Transmembrane</keyword>
<keyword evidence="1" id="KW-1133">Transmembrane helix</keyword>
<protein>
    <submittedName>
        <fullName evidence="2">Uncharacterized protein</fullName>
    </submittedName>
</protein>
<evidence type="ECO:0000313" key="3">
    <source>
        <dbReference type="Proteomes" id="UP000677244"/>
    </source>
</evidence>
<gene>
    <name evidence="2" type="ORF">J7I42_25765</name>
</gene>
<organism evidence="2 3">
    <name type="scientific">Niastella soli</name>
    <dbReference type="NCBI Taxonomy" id="2821487"/>
    <lineage>
        <taxon>Bacteria</taxon>
        <taxon>Pseudomonadati</taxon>
        <taxon>Bacteroidota</taxon>
        <taxon>Chitinophagia</taxon>
        <taxon>Chitinophagales</taxon>
        <taxon>Chitinophagaceae</taxon>
        <taxon>Niastella</taxon>
    </lineage>
</organism>
<keyword evidence="1" id="KW-0472">Membrane</keyword>
<evidence type="ECO:0000256" key="1">
    <source>
        <dbReference type="SAM" id="Phobius"/>
    </source>
</evidence>
<accession>A0ABS3Z0N4</accession>
<evidence type="ECO:0000313" key="2">
    <source>
        <dbReference type="EMBL" id="MBO9203717.1"/>
    </source>
</evidence>
<name>A0ABS3Z0N4_9BACT</name>
<dbReference type="Proteomes" id="UP000677244">
    <property type="component" value="Unassembled WGS sequence"/>
</dbReference>
<proteinExistence type="predicted"/>
<feature type="transmembrane region" description="Helical" evidence="1">
    <location>
        <begin position="73"/>
        <end position="94"/>
    </location>
</feature>
<dbReference type="EMBL" id="JAGHKO010000010">
    <property type="protein sequence ID" value="MBO9203717.1"/>
    <property type="molecule type" value="Genomic_DNA"/>
</dbReference>
<comment type="caution">
    <text evidence="2">The sequence shown here is derived from an EMBL/GenBank/DDBJ whole genome shotgun (WGS) entry which is preliminary data.</text>
</comment>
<dbReference type="RefSeq" id="WP_209141765.1">
    <property type="nucleotide sequence ID" value="NZ_JAGHKO010000010.1"/>
</dbReference>